<feature type="region of interest" description="Disordered" evidence="1">
    <location>
        <begin position="1"/>
        <end position="20"/>
    </location>
</feature>
<dbReference type="EMBL" id="CAJOBI010354109">
    <property type="protein sequence ID" value="CAF5222949.1"/>
    <property type="molecule type" value="Genomic_DNA"/>
</dbReference>
<evidence type="ECO:0000313" key="2">
    <source>
        <dbReference type="EMBL" id="CAF5222949.1"/>
    </source>
</evidence>
<reference evidence="2" key="1">
    <citation type="submission" date="2021-02" db="EMBL/GenBank/DDBJ databases">
        <authorList>
            <person name="Nowell W R."/>
        </authorList>
    </citation>
    <scope>NUCLEOTIDE SEQUENCE</scope>
</reference>
<evidence type="ECO:0008006" key="4">
    <source>
        <dbReference type="Google" id="ProtNLM"/>
    </source>
</evidence>
<feature type="compositionally biased region" description="Polar residues" evidence="1">
    <location>
        <begin position="36"/>
        <end position="64"/>
    </location>
</feature>
<dbReference type="InterPro" id="IPR027417">
    <property type="entry name" value="P-loop_NTPase"/>
</dbReference>
<evidence type="ECO:0000256" key="1">
    <source>
        <dbReference type="SAM" id="MobiDB-lite"/>
    </source>
</evidence>
<name>A0A8S3JVU5_9BILA</name>
<dbReference type="AlphaFoldDB" id="A0A8S3JVU5"/>
<feature type="region of interest" description="Disordered" evidence="1">
    <location>
        <begin position="30"/>
        <end position="64"/>
    </location>
</feature>
<dbReference type="Gene3D" id="3.40.50.300">
    <property type="entry name" value="P-loop containing nucleotide triphosphate hydrolases"/>
    <property type="match status" value="1"/>
</dbReference>
<sequence length="106" mass="11835">KNSSNRTRKTQTGSNDEDLTVTIASIQRLESHSDSELANTSSRQATKNKENAMQSLRAKTSQVHDSLQNDYYSSELDHVKEKLQFNIILIGSPRVGKSQLINAICN</sequence>
<proteinExistence type="predicted"/>
<feature type="compositionally biased region" description="Polar residues" evidence="1">
    <location>
        <begin position="1"/>
        <end position="14"/>
    </location>
</feature>
<feature type="non-terminal residue" evidence="2">
    <location>
        <position position="1"/>
    </location>
</feature>
<dbReference type="Proteomes" id="UP000676336">
    <property type="component" value="Unassembled WGS sequence"/>
</dbReference>
<accession>A0A8S3JVU5</accession>
<feature type="non-terminal residue" evidence="2">
    <location>
        <position position="106"/>
    </location>
</feature>
<protein>
    <recommendedName>
        <fullName evidence="4">G domain-containing protein</fullName>
    </recommendedName>
</protein>
<dbReference type="SUPFAM" id="SSF52540">
    <property type="entry name" value="P-loop containing nucleoside triphosphate hydrolases"/>
    <property type="match status" value="1"/>
</dbReference>
<evidence type="ECO:0000313" key="3">
    <source>
        <dbReference type="Proteomes" id="UP000676336"/>
    </source>
</evidence>
<organism evidence="2 3">
    <name type="scientific">Rotaria magnacalcarata</name>
    <dbReference type="NCBI Taxonomy" id="392030"/>
    <lineage>
        <taxon>Eukaryota</taxon>
        <taxon>Metazoa</taxon>
        <taxon>Spiralia</taxon>
        <taxon>Gnathifera</taxon>
        <taxon>Rotifera</taxon>
        <taxon>Eurotatoria</taxon>
        <taxon>Bdelloidea</taxon>
        <taxon>Philodinida</taxon>
        <taxon>Philodinidae</taxon>
        <taxon>Rotaria</taxon>
    </lineage>
</organism>
<gene>
    <name evidence="2" type="ORF">SMN809_LOCUS83083</name>
</gene>
<comment type="caution">
    <text evidence="2">The sequence shown here is derived from an EMBL/GenBank/DDBJ whole genome shotgun (WGS) entry which is preliminary data.</text>
</comment>